<dbReference type="Pfam" id="PF00072">
    <property type="entry name" value="Response_reg"/>
    <property type="match status" value="1"/>
</dbReference>
<dbReference type="EMBL" id="CP059572">
    <property type="protein sequence ID" value="QXJ20822.1"/>
    <property type="molecule type" value="Genomic_DNA"/>
</dbReference>
<dbReference type="PROSITE" id="PS00622">
    <property type="entry name" value="HTH_LUXR_1"/>
    <property type="match status" value="1"/>
</dbReference>
<feature type="domain" description="Response regulatory" evidence="8">
    <location>
        <begin position="55"/>
        <end position="171"/>
    </location>
</feature>
<evidence type="ECO:0000256" key="1">
    <source>
        <dbReference type="ARBA" id="ARBA00022553"/>
    </source>
</evidence>
<dbReference type="PANTHER" id="PTHR43214:SF24">
    <property type="entry name" value="TRANSCRIPTIONAL REGULATORY PROTEIN NARL-RELATED"/>
    <property type="match status" value="1"/>
</dbReference>
<evidence type="ECO:0000313" key="9">
    <source>
        <dbReference type="EMBL" id="QXJ20822.1"/>
    </source>
</evidence>
<evidence type="ECO:0000313" key="10">
    <source>
        <dbReference type="Proteomes" id="UP001049518"/>
    </source>
</evidence>
<proteinExistence type="predicted"/>
<gene>
    <name evidence="9" type="ORF">AGRA3207_001601</name>
</gene>
<evidence type="ECO:0000259" key="8">
    <source>
        <dbReference type="PROSITE" id="PS50110"/>
    </source>
</evidence>
<dbReference type="InterPro" id="IPR039420">
    <property type="entry name" value="WalR-like"/>
</dbReference>
<feature type="region of interest" description="Disordered" evidence="6">
    <location>
        <begin position="1"/>
        <end position="51"/>
    </location>
</feature>
<organism evidence="9 10">
    <name type="scientific">Actinomadura graeca</name>
    <dbReference type="NCBI Taxonomy" id="2750812"/>
    <lineage>
        <taxon>Bacteria</taxon>
        <taxon>Bacillati</taxon>
        <taxon>Actinomycetota</taxon>
        <taxon>Actinomycetes</taxon>
        <taxon>Streptosporangiales</taxon>
        <taxon>Thermomonosporaceae</taxon>
        <taxon>Actinomadura</taxon>
    </lineage>
</organism>
<dbReference type="InterPro" id="IPR001789">
    <property type="entry name" value="Sig_transdc_resp-reg_receiver"/>
</dbReference>
<dbReference type="InterPro" id="IPR058245">
    <property type="entry name" value="NreC/VraR/RcsB-like_REC"/>
</dbReference>
<dbReference type="SUPFAM" id="SSF52172">
    <property type="entry name" value="CheY-like"/>
    <property type="match status" value="1"/>
</dbReference>
<keyword evidence="3" id="KW-0238">DNA-binding</keyword>
<evidence type="ECO:0000259" key="7">
    <source>
        <dbReference type="PROSITE" id="PS50043"/>
    </source>
</evidence>
<dbReference type="Pfam" id="PF00196">
    <property type="entry name" value="GerE"/>
    <property type="match status" value="1"/>
</dbReference>
<feature type="domain" description="HTH luxR-type" evidence="7">
    <location>
        <begin position="201"/>
        <end position="266"/>
    </location>
</feature>
<dbReference type="CDD" id="cd06170">
    <property type="entry name" value="LuxR_C_like"/>
    <property type="match status" value="1"/>
</dbReference>
<dbReference type="SMART" id="SM00421">
    <property type="entry name" value="HTH_LUXR"/>
    <property type="match status" value="1"/>
</dbReference>
<evidence type="ECO:0000256" key="3">
    <source>
        <dbReference type="ARBA" id="ARBA00023125"/>
    </source>
</evidence>
<evidence type="ECO:0000256" key="6">
    <source>
        <dbReference type="SAM" id="MobiDB-lite"/>
    </source>
</evidence>
<dbReference type="PROSITE" id="PS50110">
    <property type="entry name" value="RESPONSE_REGULATORY"/>
    <property type="match status" value="1"/>
</dbReference>
<dbReference type="PANTHER" id="PTHR43214">
    <property type="entry name" value="TWO-COMPONENT RESPONSE REGULATOR"/>
    <property type="match status" value="1"/>
</dbReference>
<accession>A0ABX8QPZ7</accession>
<evidence type="ECO:0000256" key="4">
    <source>
        <dbReference type="ARBA" id="ARBA00023163"/>
    </source>
</evidence>
<dbReference type="Gene3D" id="3.40.50.2300">
    <property type="match status" value="1"/>
</dbReference>
<dbReference type="Proteomes" id="UP001049518">
    <property type="component" value="Chromosome"/>
</dbReference>
<keyword evidence="10" id="KW-1185">Reference proteome</keyword>
<keyword evidence="2" id="KW-0805">Transcription regulation</keyword>
<evidence type="ECO:0000256" key="2">
    <source>
        <dbReference type="ARBA" id="ARBA00023015"/>
    </source>
</evidence>
<dbReference type="PROSITE" id="PS50043">
    <property type="entry name" value="HTH_LUXR_2"/>
    <property type="match status" value="1"/>
</dbReference>
<keyword evidence="4" id="KW-0804">Transcription</keyword>
<sequence>MGPWRPGRFLVGGRPPTPPGTTRTERVSACRSRYRPDPGRPDPRRRQDAVSDKTRILVVDDQTVVREGLVLLLELLPGIEVAGSAGDGEQALALVGEVCPDVVLMDLRMPRVDGVEATRRIRQEHPGVEVVVLTTYADDESIFAALRAGARGYLTKDAGAEEIASAVAAVRGGAAQLDPAVQRRLVEAVAAGERPVRRREDGTLPDGLTRREAEVLALIARGRSNAEIAGDLFIGEATVKTHINNLFAKAGLRDRAQAVTYAFNHGLAS</sequence>
<protein>
    <submittedName>
        <fullName evidence="9">Response regulator transcription factor</fullName>
    </submittedName>
</protein>
<reference evidence="9" key="1">
    <citation type="submission" date="2020-07" db="EMBL/GenBank/DDBJ databases">
        <authorList>
            <person name="Tarantini F.S."/>
            <person name="Hong K.W."/>
            <person name="Chan K.G."/>
        </authorList>
    </citation>
    <scope>NUCLEOTIDE SEQUENCE</scope>
    <source>
        <strain evidence="9">32-07</strain>
    </source>
</reference>
<feature type="modified residue" description="4-aspartylphosphate" evidence="5">
    <location>
        <position position="106"/>
    </location>
</feature>
<name>A0ABX8QPZ7_9ACTN</name>
<keyword evidence="1 5" id="KW-0597">Phosphoprotein</keyword>
<dbReference type="InterPro" id="IPR000792">
    <property type="entry name" value="Tscrpt_reg_LuxR_C"/>
</dbReference>
<dbReference type="PRINTS" id="PR00038">
    <property type="entry name" value="HTHLUXR"/>
</dbReference>
<evidence type="ECO:0000256" key="5">
    <source>
        <dbReference type="PROSITE-ProRule" id="PRU00169"/>
    </source>
</evidence>
<dbReference type="InterPro" id="IPR011006">
    <property type="entry name" value="CheY-like_superfamily"/>
</dbReference>
<feature type="compositionally biased region" description="Basic and acidic residues" evidence="6">
    <location>
        <begin position="23"/>
        <end position="51"/>
    </location>
</feature>
<dbReference type="CDD" id="cd17535">
    <property type="entry name" value="REC_NarL-like"/>
    <property type="match status" value="1"/>
</dbReference>
<dbReference type="SMART" id="SM00448">
    <property type="entry name" value="REC"/>
    <property type="match status" value="1"/>
</dbReference>